<proteinExistence type="predicted"/>
<organism evidence="1">
    <name type="scientific">Tanacetum cinerariifolium</name>
    <name type="common">Dalmatian daisy</name>
    <name type="synonym">Chrysanthemum cinerariifolium</name>
    <dbReference type="NCBI Taxonomy" id="118510"/>
    <lineage>
        <taxon>Eukaryota</taxon>
        <taxon>Viridiplantae</taxon>
        <taxon>Streptophyta</taxon>
        <taxon>Embryophyta</taxon>
        <taxon>Tracheophyta</taxon>
        <taxon>Spermatophyta</taxon>
        <taxon>Magnoliopsida</taxon>
        <taxon>eudicotyledons</taxon>
        <taxon>Gunneridae</taxon>
        <taxon>Pentapetalae</taxon>
        <taxon>asterids</taxon>
        <taxon>campanulids</taxon>
        <taxon>Asterales</taxon>
        <taxon>Asteraceae</taxon>
        <taxon>Asteroideae</taxon>
        <taxon>Anthemideae</taxon>
        <taxon>Anthemidinae</taxon>
        <taxon>Tanacetum</taxon>
    </lineage>
</organism>
<accession>A0A6L2NIL4</accession>
<dbReference type="EMBL" id="BKCJ010009247">
    <property type="protein sequence ID" value="GEU86088.1"/>
    <property type="molecule type" value="Genomic_DNA"/>
</dbReference>
<sequence>MNDLTRNKIILSNVTINTKFLNCLQPEWYKYVTSICLARNVRDKPYDELFNYLQQYEKLVIASRAKKLEKTHDPLALIAHTSSSFSRSPQPYYVTHPVSVVDYDDDYQGDTLQNDLEDTLTSAMMLLAHAITHRYFTPTNRQLRSSLNIRNQAVVQADRKETGNEQKNSSNFFIRKCYKCSVLQLQCKRRVILSSKQNDFLIADDALMEEIKELSANTFMMARIQKENTDFDEEPSYDFAFISEVQTPLTSFMNPLFSNSNHEQTYHEQPRIVNSTTGDDQINSDIIFDDPNVEVNNGSIEHDNNAYNLHDNELEQLAINAYKEDEKQHILAKKVKQQNVELTK</sequence>
<name>A0A6L2NIL4_TANCI</name>
<protein>
    <recommendedName>
        <fullName evidence="2">Integrase, catalytic region, zinc finger, CCHC-type, peptidase aspartic, catalytic</fullName>
    </recommendedName>
</protein>
<evidence type="ECO:0000313" key="1">
    <source>
        <dbReference type="EMBL" id="GEU86088.1"/>
    </source>
</evidence>
<comment type="caution">
    <text evidence="1">The sequence shown here is derived from an EMBL/GenBank/DDBJ whole genome shotgun (WGS) entry which is preliminary data.</text>
</comment>
<gene>
    <name evidence="1" type="ORF">Tci_058066</name>
</gene>
<reference evidence="1" key="1">
    <citation type="journal article" date="2019" name="Sci. Rep.">
        <title>Draft genome of Tanacetum cinerariifolium, the natural source of mosquito coil.</title>
        <authorList>
            <person name="Yamashiro T."/>
            <person name="Shiraishi A."/>
            <person name="Satake H."/>
            <person name="Nakayama K."/>
        </authorList>
    </citation>
    <scope>NUCLEOTIDE SEQUENCE</scope>
</reference>
<dbReference type="AlphaFoldDB" id="A0A6L2NIL4"/>
<evidence type="ECO:0008006" key="2">
    <source>
        <dbReference type="Google" id="ProtNLM"/>
    </source>
</evidence>